<evidence type="ECO:0000313" key="3">
    <source>
        <dbReference type="Proteomes" id="UP000444721"/>
    </source>
</evidence>
<dbReference type="VEuPathDB" id="AmoebaDB:NfTy_093100"/>
<name>A0A6A5BGX0_NAEFO</name>
<dbReference type="VEuPathDB" id="AmoebaDB:NF0032960"/>
<dbReference type="RefSeq" id="XP_044557973.1">
    <property type="nucleotide sequence ID" value="XM_044712323.1"/>
</dbReference>
<comment type="caution">
    <text evidence="2">The sequence shown here is derived from an EMBL/GenBank/DDBJ whole genome shotgun (WGS) entry which is preliminary data.</text>
</comment>
<sequence length="336" mass="38732">MSQQTPSCCCSVGTVIDSPQQFYHMIHHPEDIPDHFQVQNLIGRVCKGKRENAKAFLQLTDDPDDKTAFMFGEDGVERILHIAAKYKKMNQGCSHSDPNHTSNASNKNGNCQSHTNHHQDGTTEPHSENGITKNHHNNGSKMRACQDGKLAEEEALEILHLIGFEESYVKEKISQNVRFEMIIVQRDCFLKQTGALIERADWNGVYKIVKHLFPKAFPYFEKYFNELQSTSFDEIRKRADFDFAEVRQSGTSHPLYWSTEEKFLRHMEEKKRTKNEEPSLIDVRAFLYFACGIRDLFAGNGYTMTEKGEVALKEYLVENVKRELFEDCCVVLHLDI</sequence>
<organism evidence="2 3">
    <name type="scientific">Naegleria fowleri</name>
    <name type="common">Brain eating amoeba</name>
    <dbReference type="NCBI Taxonomy" id="5763"/>
    <lineage>
        <taxon>Eukaryota</taxon>
        <taxon>Discoba</taxon>
        <taxon>Heterolobosea</taxon>
        <taxon>Tetramitia</taxon>
        <taxon>Eutetramitia</taxon>
        <taxon>Vahlkampfiidae</taxon>
        <taxon>Naegleria</taxon>
    </lineage>
</organism>
<reference evidence="2 3" key="1">
    <citation type="journal article" date="2019" name="Sci. Rep.">
        <title>Nanopore sequencing improves the draft genome of the human pathogenic amoeba Naegleria fowleri.</title>
        <authorList>
            <person name="Liechti N."/>
            <person name="Schurch N."/>
            <person name="Bruggmann R."/>
            <person name="Wittwer M."/>
        </authorList>
    </citation>
    <scope>NUCLEOTIDE SEQUENCE [LARGE SCALE GENOMIC DNA]</scope>
    <source>
        <strain evidence="2 3">ATCC 30894</strain>
    </source>
</reference>
<evidence type="ECO:0000313" key="2">
    <source>
        <dbReference type="EMBL" id="KAF0973260.1"/>
    </source>
</evidence>
<dbReference type="VEuPathDB" id="AmoebaDB:FDP41_008467"/>
<feature type="compositionally biased region" description="Polar residues" evidence="1">
    <location>
        <begin position="91"/>
        <end position="114"/>
    </location>
</feature>
<protein>
    <submittedName>
        <fullName evidence="2">Uncharacterized protein</fullName>
    </submittedName>
</protein>
<dbReference type="OrthoDB" id="10005515at2759"/>
<evidence type="ECO:0000256" key="1">
    <source>
        <dbReference type="SAM" id="MobiDB-lite"/>
    </source>
</evidence>
<dbReference type="EMBL" id="VFQX01000061">
    <property type="protein sequence ID" value="KAF0973260.1"/>
    <property type="molecule type" value="Genomic_DNA"/>
</dbReference>
<feature type="region of interest" description="Disordered" evidence="1">
    <location>
        <begin position="90"/>
        <end position="145"/>
    </location>
</feature>
<accession>A0A6A5BGX0</accession>
<dbReference type="OMA" id="TAFMFGE"/>
<keyword evidence="3" id="KW-1185">Reference proteome</keyword>
<gene>
    <name evidence="2" type="ORF">FDP41_008467</name>
</gene>
<dbReference type="AlphaFoldDB" id="A0A6A5BGX0"/>
<proteinExistence type="predicted"/>
<dbReference type="GeneID" id="68115685"/>
<dbReference type="Proteomes" id="UP000444721">
    <property type="component" value="Unassembled WGS sequence"/>
</dbReference>
<feature type="compositionally biased region" description="Basic and acidic residues" evidence="1">
    <location>
        <begin position="117"/>
        <end position="127"/>
    </location>
</feature>